<evidence type="ECO:0008006" key="15">
    <source>
        <dbReference type="Google" id="ProtNLM"/>
    </source>
</evidence>
<feature type="domain" description="Homeobox" evidence="11">
    <location>
        <begin position="19"/>
        <end position="79"/>
    </location>
</feature>
<reference evidence="13 14" key="1">
    <citation type="submission" date="2023-10" db="EMBL/GenBank/DDBJ databases">
        <title>Genome-Wide Identification Analysis in wild type Solanum Pinnatisectum Reveals Some Genes Defensing Phytophthora Infestans.</title>
        <authorList>
            <person name="Sun C."/>
        </authorList>
    </citation>
    <scope>NUCLEOTIDE SEQUENCE [LARGE SCALE GENOMIC DNA]</scope>
    <source>
        <strain evidence="13">LQN</strain>
        <tissue evidence="13">Leaf</tissue>
    </source>
</reference>
<proteinExistence type="inferred from homology"/>
<comment type="subcellular location">
    <subcellularLocation>
        <location evidence="1 9 10">Nucleus</location>
    </subcellularLocation>
</comment>
<evidence type="ECO:0000256" key="6">
    <source>
        <dbReference type="ARBA" id="ARBA00023155"/>
    </source>
</evidence>
<dbReference type="SUPFAM" id="SSF55961">
    <property type="entry name" value="Bet v1-like"/>
    <property type="match status" value="1"/>
</dbReference>
<dbReference type="InterPro" id="IPR042160">
    <property type="entry name" value="HD-Zip_IV"/>
</dbReference>
<dbReference type="SUPFAM" id="SSF46689">
    <property type="entry name" value="Homeodomain-like"/>
    <property type="match status" value="1"/>
</dbReference>
<dbReference type="GO" id="GO:0003677">
    <property type="term" value="F:DNA binding"/>
    <property type="evidence" value="ECO:0007669"/>
    <property type="project" value="UniProtKB-UniRule"/>
</dbReference>
<dbReference type="GO" id="GO:0008289">
    <property type="term" value="F:lipid binding"/>
    <property type="evidence" value="ECO:0007669"/>
    <property type="project" value="InterPro"/>
</dbReference>
<dbReference type="Gene3D" id="3.30.530.20">
    <property type="match status" value="1"/>
</dbReference>
<keyword evidence="6 9" id="KW-0371">Homeobox</keyword>
<dbReference type="GO" id="GO:0005634">
    <property type="term" value="C:nucleus"/>
    <property type="evidence" value="ECO:0007669"/>
    <property type="project" value="UniProtKB-SubCell"/>
</dbReference>
<keyword evidence="4" id="KW-0175">Coiled coil</keyword>
<keyword evidence="7" id="KW-0804">Transcription</keyword>
<comment type="similarity">
    <text evidence="2">Belongs to the HD-ZIP homeobox family. Class IV subfamily.</text>
</comment>
<dbReference type="AlphaFoldDB" id="A0AAV9L7D0"/>
<feature type="DNA-binding region" description="Homeobox" evidence="9">
    <location>
        <begin position="21"/>
        <end position="80"/>
    </location>
</feature>
<sequence>MADFEKEHVGESPMCQKGLERERQCHSLTVAQIHQLEAFLNECSHPNENQRNQLGRKIGLDPKKIMIWYQNKMTQTETWMICPYCFQHSQTFCHSSVKGFLNHVNIEYHPKYCERSSVMGSNFAQQKSSLGSPSNLLRQKICGSLNAYHSTFHQKNNTNVREHPVNINNIPIISSSLQENYEFHHDNRDKSTIFEIGGCFIHREVHEKLFPNQHRPCKSPTTRFESSKVCGVVPMSAIELIQNFLDLISFWNIKWMNMFPTIVTKARTIELLDSGNVGGSMQLMYEKLHILSPLLEARDYFFIYYCRKLDQTTWIMVDVSHDLIKEIQSGEPSHAWKFPSGCAIRDTVTWIEHVQVDEKIQVHHTFRNLLIGFIVTASTSIWHPYSFQIVFKFLKDDNTRCQWDVLTSGNNVTELARINTGTILGNIITIIQMGLVTTFIVLKKSGIDEIGAFLIYAPIDSLTVNSIVNGVMPKNPVGRYPLCRDNNRNLQNGSILTISFQILIIGHPNDNSISQKEQKSEATSVHTLLSSIVLKIKTILDCSD</sequence>
<dbReference type="SMART" id="SM00389">
    <property type="entry name" value="HOX"/>
    <property type="match status" value="1"/>
</dbReference>
<dbReference type="PANTHER" id="PTHR45654:SF83">
    <property type="entry name" value="START DOMAIN-CONTAINING PROTEIN"/>
    <property type="match status" value="1"/>
</dbReference>
<evidence type="ECO:0000256" key="8">
    <source>
        <dbReference type="ARBA" id="ARBA00023242"/>
    </source>
</evidence>
<keyword evidence="8 9" id="KW-0539">Nucleus</keyword>
<keyword evidence="5 9" id="KW-0238">DNA-binding</keyword>
<dbReference type="InterPro" id="IPR023393">
    <property type="entry name" value="START-like_dom_sf"/>
</dbReference>
<evidence type="ECO:0000313" key="13">
    <source>
        <dbReference type="EMBL" id="KAK4721232.1"/>
    </source>
</evidence>
<name>A0AAV9L7D0_9SOLN</name>
<organism evidence="13 14">
    <name type="scientific">Solanum pinnatisectum</name>
    <name type="common">tansyleaf nightshade</name>
    <dbReference type="NCBI Taxonomy" id="50273"/>
    <lineage>
        <taxon>Eukaryota</taxon>
        <taxon>Viridiplantae</taxon>
        <taxon>Streptophyta</taxon>
        <taxon>Embryophyta</taxon>
        <taxon>Tracheophyta</taxon>
        <taxon>Spermatophyta</taxon>
        <taxon>Magnoliopsida</taxon>
        <taxon>eudicotyledons</taxon>
        <taxon>Gunneridae</taxon>
        <taxon>Pentapetalae</taxon>
        <taxon>asterids</taxon>
        <taxon>lamiids</taxon>
        <taxon>Solanales</taxon>
        <taxon>Solanaceae</taxon>
        <taxon>Solanoideae</taxon>
        <taxon>Solaneae</taxon>
        <taxon>Solanum</taxon>
    </lineage>
</organism>
<feature type="domain" description="START" evidence="12">
    <location>
        <begin position="225"/>
        <end position="346"/>
    </location>
</feature>
<keyword evidence="14" id="KW-1185">Reference proteome</keyword>
<evidence type="ECO:0000256" key="2">
    <source>
        <dbReference type="ARBA" id="ARBA00006789"/>
    </source>
</evidence>
<evidence type="ECO:0000256" key="5">
    <source>
        <dbReference type="ARBA" id="ARBA00023125"/>
    </source>
</evidence>
<dbReference type="InterPro" id="IPR002913">
    <property type="entry name" value="START_lipid-bd_dom"/>
</dbReference>
<dbReference type="Pfam" id="PF00046">
    <property type="entry name" value="Homeodomain"/>
    <property type="match status" value="1"/>
</dbReference>
<evidence type="ECO:0000256" key="7">
    <source>
        <dbReference type="ARBA" id="ARBA00023163"/>
    </source>
</evidence>
<dbReference type="Gene3D" id="1.10.10.60">
    <property type="entry name" value="Homeodomain-like"/>
    <property type="match status" value="1"/>
</dbReference>
<dbReference type="InterPro" id="IPR001356">
    <property type="entry name" value="HD"/>
</dbReference>
<comment type="caution">
    <text evidence="13">The sequence shown here is derived from an EMBL/GenBank/DDBJ whole genome shotgun (WGS) entry which is preliminary data.</text>
</comment>
<dbReference type="Pfam" id="PF01852">
    <property type="entry name" value="START"/>
    <property type="match status" value="1"/>
</dbReference>
<dbReference type="Pfam" id="PF25797">
    <property type="entry name" value="PDF2_C"/>
    <property type="match status" value="1"/>
</dbReference>
<dbReference type="EMBL" id="JAWPEI010000007">
    <property type="protein sequence ID" value="KAK4721232.1"/>
    <property type="molecule type" value="Genomic_DNA"/>
</dbReference>
<dbReference type="PROSITE" id="PS50071">
    <property type="entry name" value="HOMEOBOX_2"/>
    <property type="match status" value="1"/>
</dbReference>
<dbReference type="PANTHER" id="PTHR45654">
    <property type="entry name" value="HOMEOBOX-LEUCINE ZIPPER PROTEIN MERISTEM L1"/>
    <property type="match status" value="1"/>
</dbReference>
<dbReference type="PROSITE" id="PS50848">
    <property type="entry name" value="START"/>
    <property type="match status" value="1"/>
</dbReference>
<evidence type="ECO:0000256" key="1">
    <source>
        <dbReference type="ARBA" id="ARBA00004123"/>
    </source>
</evidence>
<gene>
    <name evidence="13" type="ORF">R3W88_011465</name>
</gene>
<accession>A0AAV9L7D0</accession>
<protein>
    <recommendedName>
        <fullName evidence="15">Homeobox domain-containing protein</fullName>
    </recommendedName>
</protein>
<evidence type="ECO:0000256" key="10">
    <source>
        <dbReference type="RuleBase" id="RU000682"/>
    </source>
</evidence>
<evidence type="ECO:0000256" key="9">
    <source>
        <dbReference type="PROSITE-ProRule" id="PRU00108"/>
    </source>
</evidence>
<evidence type="ECO:0000256" key="3">
    <source>
        <dbReference type="ARBA" id="ARBA00023015"/>
    </source>
</evidence>
<evidence type="ECO:0000256" key="4">
    <source>
        <dbReference type="ARBA" id="ARBA00023054"/>
    </source>
</evidence>
<evidence type="ECO:0000259" key="12">
    <source>
        <dbReference type="PROSITE" id="PS50848"/>
    </source>
</evidence>
<dbReference type="CDD" id="cd00086">
    <property type="entry name" value="homeodomain"/>
    <property type="match status" value="1"/>
</dbReference>
<dbReference type="Proteomes" id="UP001311915">
    <property type="component" value="Unassembled WGS sequence"/>
</dbReference>
<evidence type="ECO:0000259" key="11">
    <source>
        <dbReference type="PROSITE" id="PS50071"/>
    </source>
</evidence>
<evidence type="ECO:0000313" key="14">
    <source>
        <dbReference type="Proteomes" id="UP001311915"/>
    </source>
</evidence>
<dbReference type="InterPro" id="IPR057993">
    <property type="entry name" value="HD-Zip_IV_C"/>
</dbReference>
<dbReference type="InterPro" id="IPR009057">
    <property type="entry name" value="Homeodomain-like_sf"/>
</dbReference>
<keyword evidence="3" id="KW-0805">Transcription regulation</keyword>